<dbReference type="PRINTS" id="PR00617">
    <property type="entry name" value="COPPERFIST"/>
</dbReference>
<accession>A0A316W1S8</accession>
<dbReference type="Proteomes" id="UP000245783">
    <property type="component" value="Unassembled WGS sequence"/>
</dbReference>
<keyword evidence="7" id="KW-0539">Nucleus</keyword>
<dbReference type="PROSITE" id="PS50073">
    <property type="entry name" value="COPPER_FIST_2"/>
    <property type="match status" value="1"/>
</dbReference>
<keyword evidence="2" id="KW-0479">Metal-binding</keyword>
<evidence type="ECO:0000313" key="10">
    <source>
        <dbReference type="EMBL" id="PWN43847.1"/>
    </source>
</evidence>
<protein>
    <recommendedName>
        <fullName evidence="9">Copper-fist domain-containing protein</fullName>
    </recommendedName>
</protein>
<dbReference type="STRING" id="1522189.A0A316W1S8"/>
<dbReference type="GO" id="GO:0045944">
    <property type="term" value="P:positive regulation of transcription by RNA polymerase II"/>
    <property type="evidence" value="ECO:0007669"/>
    <property type="project" value="TreeGrafter"/>
</dbReference>
<feature type="region of interest" description="Disordered" evidence="8">
    <location>
        <begin position="364"/>
        <end position="425"/>
    </location>
</feature>
<dbReference type="OrthoDB" id="5600085at2759"/>
<evidence type="ECO:0000256" key="5">
    <source>
        <dbReference type="ARBA" id="ARBA00023015"/>
    </source>
</evidence>
<keyword evidence="5" id="KW-0805">Transcription regulation</keyword>
<dbReference type="RefSeq" id="XP_025371007.1">
    <property type="nucleotide sequence ID" value="XM_025517474.1"/>
</dbReference>
<keyword evidence="6" id="KW-0804">Transcription</keyword>
<dbReference type="InParanoid" id="A0A316W1S8"/>
<dbReference type="GO" id="GO:0006879">
    <property type="term" value="P:intracellular iron ion homeostasis"/>
    <property type="evidence" value="ECO:0007669"/>
    <property type="project" value="TreeGrafter"/>
</dbReference>
<gene>
    <name evidence="10" type="ORF">IE81DRAFT_61339</name>
</gene>
<dbReference type="Pfam" id="PF00649">
    <property type="entry name" value="Copper-fist"/>
    <property type="match status" value="1"/>
</dbReference>
<evidence type="ECO:0000256" key="6">
    <source>
        <dbReference type="ARBA" id="ARBA00023163"/>
    </source>
</evidence>
<dbReference type="InterPro" id="IPR001083">
    <property type="entry name" value="Cu_fist_DNA-bd_dom"/>
</dbReference>
<dbReference type="SUPFAM" id="SSF57879">
    <property type="entry name" value="Zinc domain conserved in yeast copper-regulated transcription factors"/>
    <property type="match status" value="1"/>
</dbReference>
<name>A0A316W1S8_9BASI</name>
<feature type="region of interest" description="Disordered" evidence="8">
    <location>
        <begin position="73"/>
        <end position="118"/>
    </location>
</feature>
<dbReference type="SMART" id="SM01090">
    <property type="entry name" value="Copper-fist"/>
    <property type="match status" value="1"/>
</dbReference>
<dbReference type="SMART" id="SM00412">
    <property type="entry name" value="Cu_FIST"/>
    <property type="match status" value="1"/>
</dbReference>
<feature type="region of interest" description="Disordered" evidence="8">
    <location>
        <begin position="257"/>
        <end position="280"/>
    </location>
</feature>
<dbReference type="AlphaFoldDB" id="A0A316W1S8"/>
<feature type="compositionally biased region" description="Low complexity" evidence="8">
    <location>
        <begin position="382"/>
        <end position="398"/>
    </location>
</feature>
<dbReference type="GO" id="GO:0000978">
    <property type="term" value="F:RNA polymerase II cis-regulatory region sequence-specific DNA binding"/>
    <property type="evidence" value="ECO:0007669"/>
    <property type="project" value="TreeGrafter"/>
</dbReference>
<evidence type="ECO:0000259" key="9">
    <source>
        <dbReference type="PROSITE" id="PS50073"/>
    </source>
</evidence>
<evidence type="ECO:0000256" key="3">
    <source>
        <dbReference type="ARBA" id="ARBA00022833"/>
    </source>
</evidence>
<comment type="subcellular location">
    <subcellularLocation>
        <location evidence="1">Nucleus</location>
    </subcellularLocation>
</comment>
<sequence length="473" mass="49186">MFLINSIPHACLRCIKGHRTKTCQHTTSNELRQLKPRGRPRSQCEICRRRRLEGGRHQKCGCVERGGAKEESEGAGVSHVAESVGEGAASGKKRRKRGRAEEEASFSERPGSTSKQVQASCCSASTSTAGQASASRTATLPVSAPAAPRTIASLLNPCACLTGGICKCCARSRGTTTTSADSRCSPRQPERTSFSATFGNVDAPTASCCASKSDKRPVSNEEVADGDCDGNCACLTSGCGQHGLANTQKEDLATQWSPASEGNTQKTTPSPSVEHQPHQHQFGRARSYDAKGEVAPSFAPGENAATSYRTASPAEPAMSTWSAVAAPGAEDHCLAAGGLTACSCGPRCQCVGCLKSHTESAKASRSEARPEGSSVHTHSHFSSLSPDSNTSTSSSSKSVRTPTERSSDAALGGAPSSSAAQQDDAKAAQKQEDCKRCETCHGCIHGLLAPRTGIEVVDLWMSAASASKRGLAG</sequence>
<dbReference type="PANTHER" id="PTHR28088:SF5">
    <property type="entry name" value="TRANSCRIPTIONAL ACTIVATOR HAA1-RELATED"/>
    <property type="match status" value="1"/>
</dbReference>
<proteinExistence type="predicted"/>
<evidence type="ECO:0000256" key="7">
    <source>
        <dbReference type="ARBA" id="ARBA00023242"/>
    </source>
</evidence>
<feature type="compositionally biased region" description="Polar residues" evidence="8">
    <location>
        <begin position="257"/>
        <end position="273"/>
    </location>
</feature>
<evidence type="ECO:0000256" key="2">
    <source>
        <dbReference type="ARBA" id="ARBA00022723"/>
    </source>
</evidence>
<dbReference type="EMBL" id="KZ819366">
    <property type="protein sequence ID" value="PWN43847.1"/>
    <property type="molecule type" value="Genomic_DNA"/>
</dbReference>
<keyword evidence="11" id="KW-1185">Reference proteome</keyword>
<evidence type="ECO:0000256" key="4">
    <source>
        <dbReference type="ARBA" id="ARBA00023008"/>
    </source>
</evidence>
<dbReference type="GO" id="GO:0000981">
    <property type="term" value="F:DNA-binding transcription factor activity, RNA polymerase II-specific"/>
    <property type="evidence" value="ECO:0007669"/>
    <property type="project" value="TreeGrafter"/>
</dbReference>
<dbReference type="PANTHER" id="PTHR28088">
    <property type="entry name" value="TRANSCRIPTIONAL ACTIVATOR HAA1-RELATED"/>
    <property type="match status" value="1"/>
</dbReference>
<dbReference type="Gene3D" id="3.90.430.10">
    <property type="entry name" value="Copper fist DNA-binding domain"/>
    <property type="match status" value="1"/>
</dbReference>
<dbReference type="InterPro" id="IPR051763">
    <property type="entry name" value="Copper_Homeo_Regul"/>
</dbReference>
<dbReference type="GO" id="GO:0005634">
    <property type="term" value="C:nucleus"/>
    <property type="evidence" value="ECO:0007669"/>
    <property type="project" value="UniProtKB-SubCell"/>
</dbReference>
<keyword evidence="4" id="KW-0186">Copper</keyword>
<organism evidence="10 11">
    <name type="scientific">Ceraceosorus guamensis</name>
    <dbReference type="NCBI Taxonomy" id="1522189"/>
    <lineage>
        <taxon>Eukaryota</taxon>
        <taxon>Fungi</taxon>
        <taxon>Dikarya</taxon>
        <taxon>Basidiomycota</taxon>
        <taxon>Ustilaginomycotina</taxon>
        <taxon>Exobasidiomycetes</taxon>
        <taxon>Ceraceosorales</taxon>
        <taxon>Ceraceosoraceae</taxon>
        <taxon>Ceraceosorus</taxon>
    </lineage>
</organism>
<keyword evidence="3" id="KW-0862">Zinc</keyword>
<reference evidence="10 11" key="1">
    <citation type="journal article" date="2018" name="Mol. Biol. Evol.">
        <title>Broad Genomic Sampling Reveals a Smut Pathogenic Ancestry of the Fungal Clade Ustilaginomycotina.</title>
        <authorList>
            <person name="Kijpornyongpan T."/>
            <person name="Mondo S.J."/>
            <person name="Barry K."/>
            <person name="Sandor L."/>
            <person name="Lee J."/>
            <person name="Lipzen A."/>
            <person name="Pangilinan J."/>
            <person name="LaButti K."/>
            <person name="Hainaut M."/>
            <person name="Henrissat B."/>
            <person name="Grigoriev I.V."/>
            <person name="Spatafora J.W."/>
            <person name="Aime M.C."/>
        </authorList>
    </citation>
    <scope>NUCLEOTIDE SEQUENCE [LARGE SCALE GENOMIC DNA]</scope>
    <source>
        <strain evidence="10 11">MCA 4658</strain>
    </source>
</reference>
<evidence type="ECO:0000256" key="1">
    <source>
        <dbReference type="ARBA" id="ARBA00004123"/>
    </source>
</evidence>
<feature type="compositionally biased region" description="Low complexity" evidence="8">
    <location>
        <begin position="408"/>
        <end position="422"/>
    </location>
</feature>
<evidence type="ECO:0000256" key="8">
    <source>
        <dbReference type="SAM" id="MobiDB-lite"/>
    </source>
</evidence>
<dbReference type="GO" id="GO:0005507">
    <property type="term" value="F:copper ion binding"/>
    <property type="evidence" value="ECO:0007669"/>
    <property type="project" value="InterPro"/>
</dbReference>
<dbReference type="GeneID" id="37039344"/>
<dbReference type="GO" id="GO:0006878">
    <property type="term" value="P:intracellular copper ion homeostasis"/>
    <property type="evidence" value="ECO:0007669"/>
    <property type="project" value="TreeGrafter"/>
</dbReference>
<dbReference type="InterPro" id="IPR036395">
    <property type="entry name" value="Cu_fist_DNA-bd_dom_sf"/>
</dbReference>
<feature type="domain" description="Copper-fist" evidence="9">
    <location>
        <begin position="1"/>
        <end position="41"/>
    </location>
</feature>
<evidence type="ECO:0000313" key="11">
    <source>
        <dbReference type="Proteomes" id="UP000245783"/>
    </source>
</evidence>